<dbReference type="AlphaFoldDB" id="A0A0E9UQM1"/>
<organism evidence="1">
    <name type="scientific">Anguilla anguilla</name>
    <name type="common">European freshwater eel</name>
    <name type="synonym">Muraena anguilla</name>
    <dbReference type="NCBI Taxonomy" id="7936"/>
    <lineage>
        <taxon>Eukaryota</taxon>
        <taxon>Metazoa</taxon>
        <taxon>Chordata</taxon>
        <taxon>Craniata</taxon>
        <taxon>Vertebrata</taxon>
        <taxon>Euteleostomi</taxon>
        <taxon>Actinopterygii</taxon>
        <taxon>Neopterygii</taxon>
        <taxon>Teleostei</taxon>
        <taxon>Anguilliformes</taxon>
        <taxon>Anguillidae</taxon>
        <taxon>Anguilla</taxon>
    </lineage>
</organism>
<proteinExistence type="predicted"/>
<reference evidence="1" key="2">
    <citation type="journal article" date="2015" name="Fish Shellfish Immunol.">
        <title>Early steps in the European eel (Anguilla anguilla)-Vibrio vulnificus interaction in the gills: Role of the RtxA13 toxin.</title>
        <authorList>
            <person name="Callol A."/>
            <person name="Pajuelo D."/>
            <person name="Ebbesson L."/>
            <person name="Teles M."/>
            <person name="MacKenzie S."/>
            <person name="Amaro C."/>
        </authorList>
    </citation>
    <scope>NUCLEOTIDE SEQUENCE</scope>
</reference>
<sequence>MARKQASFSVLKMISKNRNFDFLSEEPLLSTQAGFH</sequence>
<accession>A0A0E9UQM1</accession>
<protein>
    <submittedName>
        <fullName evidence="1">Uncharacterized protein</fullName>
    </submittedName>
</protein>
<reference evidence="1" key="1">
    <citation type="submission" date="2014-11" db="EMBL/GenBank/DDBJ databases">
        <authorList>
            <person name="Amaro Gonzalez C."/>
        </authorList>
    </citation>
    <scope>NUCLEOTIDE SEQUENCE</scope>
</reference>
<evidence type="ECO:0000313" key="1">
    <source>
        <dbReference type="EMBL" id="JAH67228.1"/>
    </source>
</evidence>
<dbReference type="EMBL" id="GBXM01041349">
    <property type="protein sequence ID" value="JAH67228.1"/>
    <property type="molecule type" value="Transcribed_RNA"/>
</dbReference>
<name>A0A0E9UQM1_ANGAN</name>